<proteinExistence type="predicted"/>
<accession>A0AAD3TZA2</accession>
<evidence type="ECO:0000313" key="6">
    <source>
        <dbReference type="EMBL" id="GMK59284.1"/>
    </source>
</evidence>
<dbReference type="PANTHER" id="PTHR45973">
    <property type="entry name" value="PROTEIN PHOSPHATASE 1 REGULATORY SUBUNIT SDS22-RELATED"/>
    <property type="match status" value="1"/>
</dbReference>
<dbReference type="PANTHER" id="PTHR45973:SF9">
    <property type="entry name" value="LEUCINE-RICH REPEAT-CONTAINING PROTEIN 46"/>
    <property type="match status" value="1"/>
</dbReference>
<evidence type="ECO:0000313" key="7">
    <source>
        <dbReference type="Proteomes" id="UP001222932"/>
    </source>
</evidence>
<keyword evidence="2" id="KW-0433">Leucine-rich repeat</keyword>
<evidence type="ECO:0000256" key="3">
    <source>
        <dbReference type="ARBA" id="ARBA00022737"/>
    </source>
</evidence>
<keyword evidence="7" id="KW-1185">Reference proteome</keyword>
<dbReference type="AlphaFoldDB" id="A0AAD3TZA2"/>
<dbReference type="InterPro" id="IPR050576">
    <property type="entry name" value="Cilia_flagella_integrity"/>
</dbReference>
<feature type="domain" description="CAP-Gly" evidence="5">
    <location>
        <begin position="25"/>
        <end position="68"/>
    </location>
</feature>
<dbReference type="Pfam" id="PF01302">
    <property type="entry name" value="CAP_GLY"/>
    <property type="match status" value="1"/>
</dbReference>
<dbReference type="Gene3D" id="2.30.30.190">
    <property type="entry name" value="CAP Gly-rich-like domain"/>
    <property type="match status" value="1"/>
</dbReference>
<dbReference type="EMBL" id="BTCM01000007">
    <property type="protein sequence ID" value="GMK59284.1"/>
    <property type="molecule type" value="Genomic_DNA"/>
</dbReference>
<organism evidence="6 7">
    <name type="scientific">Cutaneotrichosporon spelunceum</name>
    <dbReference type="NCBI Taxonomy" id="1672016"/>
    <lineage>
        <taxon>Eukaryota</taxon>
        <taxon>Fungi</taxon>
        <taxon>Dikarya</taxon>
        <taxon>Basidiomycota</taxon>
        <taxon>Agaricomycotina</taxon>
        <taxon>Tremellomycetes</taxon>
        <taxon>Trichosporonales</taxon>
        <taxon>Trichosporonaceae</taxon>
        <taxon>Cutaneotrichosporon</taxon>
    </lineage>
</organism>
<dbReference type="Gene3D" id="3.80.10.10">
    <property type="entry name" value="Ribonuclease Inhibitor"/>
    <property type="match status" value="2"/>
</dbReference>
<evidence type="ECO:0000256" key="4">
    <source>
        <dbReference type="ARBA" id="ARBA00023273"/>
    </source>
</evidence>
<dbReference type="InterPro" id="IPR032675">
    <property type="entry name" value="LRR_dom_sf"/>
</dbReference>
<reference evidence="6" key="2">
    <citation type="submission" date="2023-06" db="EMBL/GenBank/DDBJ databases">
        <authorList>
            <person name="Kobayashi Y."/>
            <person name="Kayamori A."/>
            <person name="Aoki K."/>
            <person name="Shiwa Y."/>
            <person name="Fujita N."/>
            <person name="Sugita T."/>
            <person name="Iwasaki W."/>
            <person name="Tanaka N."/>
            <person name="Takashima M."/>
        </authorList>
    </citation>
    <scope>NUCLEOTIDE SEQUENCE</scope>
    <source>
        <strain evidence="6">HIS016</strain>
    </source>
</reference>
<dbReference type="Proteomes" id="UP001222932">
    <property type="component" value="Unassembled WGS sequence"/>
</dbReference>
<dbReference type="InterPro" id="IPR000938">
    <property type="entry name" value="CAP-Gly_domain"/>
</dbReference>
<evidence type="ECO:0000256" key="1">
    <source>
        <dbReference type="ARBA" id="ARBA00004316"/>
    </source>
</evidence>
<reference evidence="6" key="1">
    <citation type="journal article" date="2023" name="BMC Genomics">
        <title>Chromosome-level genome assemblies of Cutaneotrichosporon spp. (Trichosporonales, Basidiomycota) reveal imbalanced evolution between nucleotide sequences and chromosome synteny.</title>
        <authorList>
            <person name="Kobayashi Y."/>
            <person name="Kayamori A."/>
            <person name="Aoki K."/>
            <person name="Shiwa Y."/>
            <person name="Matsutani M."/>
            <person name="Fujita N."/>
            <person name="Sugita T."/>
            <person name="Iwasaki W."/>
            <person name="Tanaka N."/>
            <person name="Takashima M."/>
        </authorList>
    </citation>
    <scope>NUCLEOTIDE SEQUENCE</scope>
    <source>
        <strain evidence="6">HIS016</strain>
    </source>
</reference>
<keyword evidence="4" id="KW-0966">Cell projection</keyword>
<dbReference type="SUPFAM" id="SSF74924">
    <property type="entry name" value="Cap-Gly domain"/>
    <property type="match status" value="1"/>
</dbReference>
<keyword evidence="3" id="KW-0677">Repeat</keyword>
<dbReference type="SUPFAM" id="SSF52058">
    <property type="entry name" value="L domain-like"/>
    <property type="match status" value="1"/>
</dbReference>
<sequence length="544" mass="59605">MSEYTVGKRYLHARTRAPLTLRYVGLLPGLDATWLGVEYDDPTRGKHGGDHKGEQIFHAAPNAGAFIKCTSTRPLVEGAELIAALQERYGLLEGEDGGRQGADSVLLGDSGIVVEAPGMEDVARRIERLERLREVGLESEWVAQLGGSERERKLLKERLKAVRILDLSSNLLSSWRDVGEIVAHLTGLKVLILNHSRIQSVRGTLSNEEMDSLRNAFATVSELHLGYSALNWAEAVDIASLFPALQTLFLNHNSGIVDLSTLQDQDAATSMSRLQVLSIDGCRAESWSDVAHSLSALPALTAAQLSELPITTISPRRSSLTFPHLTRLTLGGAHVFTWADIDRLDDWTAGRLENLRISCASRESGVLKRTTDPLLMSGNPSADRPLLIAKLARLTSLNGSNVTPAERWDSELFYVHYVDKLPVTERSTWARYAELVKKHDIGPKAPGPMIASNHLNLKSKLIVLNVIPPNGMTMTLRLLPSATTASLQKRVARQLKVPAVRVWTARPHPEAPEAIGAWEPVAEMDQGQEIGYWVGDGDTVVVVV</sequence>
<gene>
    <name evidence="6" type="ORF">CspeluHIS016_0702990</name>
</gene>
<evidence type="ECO:0000259" key="5">
    <source>
        <dbReference type="PROSITE" id="PS50245"/>
    </source>
</evidence>
<evidence type="ECO:0000256" key="2">
    <source>
        <dbReference type="ARBA" id="ARBA00022614"/>
    </source>
</evidence>
<comment type="subcellular location">
    <subcellularLocation>
        <location evidence="1">Cell projection</location>
    </subcellularLocation>
</comment>
<name>A0AAD3TZA2_9TREE</name>
<protein>
    <recommendedName>
        <fullName evidence="5">CAP-Gly domain-containing protein</fullName>
    </recommendedName>
</protein>
<dbReference type="SMART" id="SM01052">
    <property type="entry name" value="CAP_GLY"/>
    <property type="match status" value="1"/>
</dbReference>
<dbReference type="PROSITE" id="PS50245">
    <property type="entry name" value="CAP_GLY_2"/>
    <property type="match status" value="1"/>
</dbReference>
<comment type="caution">
    <text evidence="6">The sequence shown here is derived from an EMBL/GenBank/DDBJ whole genome shotgun (WGS) entry which is preliminary data.</text>
</comment>
<dbReference type="InterPro" id="IPR036859">
    <property type="entry name" value="CAP-Gly_dom_sf"/>
</dbReference>